<dbReference type="Pfam" id="PF12680">
    <property type="entry name" value="SnoaL_2"/>
    <property type="match status" value="1"/>
</dbReference>
<dbReference type="Gene3D" id="3.10.450.50">
    <property type="match status" value="1"/>
</dbReference>
<feature type="domain" description="SnoaL-like" evidence="1">
    <location>
        <begin position="8"/>
        <end position="110"/>
    </location>
</feature>
<keyword evidence="3" id="KW-1185">Reference proteome</keyword>
<dbReference type="InterPro" id="IPR032710">
    <property type="entry name" value="NTF2-like_dom_sf"/>
</dbReference>
<evidence type="ECO:0000313" key="3">
    <source>
        <dbReference type="Proteomes" id="UP000637002"/>
    </source>
</evidence>
<organism evidence="2 3">
    <name type="scientific">Chelatococcus reniformis</name>
    <dbReference type="NCBI Taxonomy" id="1494448"/>
    <lineage>
        <taxon>Bacteria</taxon>
        <taxon>Pseudomonadati</taxon>
        <taxon>Pseudomonadota</taxon>
        <taxon>Alphaproteobacteria</taxon>
        <taxon>Hyphomicrobiales</taxon>
        <taxon>Chelatococcaceae</taxon>
        <taxon>Chelatococcus</taxon>
    </lineage>
</organism>
<accession>A0A916XBQ8</accession>
<dbReference type="SUPFAM" id="SSF54427">
    <property type="entry name" value="NTF2-like"/>
    <property type="match status" value="1"/>
</dbReference>
<reference evidence="2" key="2">
    <citation type="submission" date="2020-09" db="EMBL/GenBank/DDBJ databases">
        <authorList>
            <person name="Sun Q."/>
            <person name="Zhou Y."/>
        </authorList>
    </citation>
    <scope>NUCLEOTIDE SEQUENCE</scope>
    <source>
        <strain evidence="2">CGMCC 1.12919</strain>
    </source>
</reference>
<dbReference type="AlphaFoldDB" id="A0A916XBQ8"/>
<evidence type="ECO:0000259" key="1">
    <source>
        <dbReference type="Pfam" id="PF12680"/>
    </source>
</evidence>
<evidence type="ECO:0000313" key="2">
    <source>
        <dbReference type="EMBL" id="GGC62192.1"/>
    </source>
</evidence>
<dbReference type="InterPro" id="IPR037401">
    <property type="entry name" value="SnoaL-like"/>
</dbReference>
<reference evidence="2" key="1">
    <citation type="journal article" date="2014" name="Int. J. Syst. Evol. Microbiol.">
        <title>Complete genome sequence of Corynebacterium casei LMG S-19264T (=DSM 44701T), isolated from a smear-ripened cheese.</title>
        <authorList>
            <consortium name="US DOE Joint Genome Institute (JGI-PGF)"/>
            <person name="Walter F."/>
            <person name="Albersmeier A."/>
            <person name="Kalinowski J."/>
            <person name="Ruckert C."/>
        </authorList>
    </citation>
    <scope>NUCLEOTIDE SEQUENCE</scope>
    <source>
        <strain evidence="2">CGMCC 1.12919</strain>
    </source>
</reference>
<protein>
    <recommendedName>
        <fullName evidence="1">SnoaL-like domain-containing protein</fullName>
    </recommendedName>
</protein>
<name>A0A916XBQ8_9HYPH</name>
<comment type="caution">
    <text evidence="2">The sequence shown here is derived from an EMBL/GenBank/DDBJ whole genome shotgun (WGS) entry which is preliminary data.</text>
</comment>
<sequence length="120" mass="13069">MTIARLNELLAAFNDHQPEKVASFFAEDGVMLAAAGPEPVGATLKGPEAIKAALTKRFAASPDLQWTEARSWLLGDKGLTEWRVRGTAPDGTAIDTLGCDLWEFAGDKVVKKDTYYKQKT</sequence>
<dbReference type="Proteomes" id="UP000637002">
    <property type="component" value="Unassembled WGS sequence"/>
</dbReference>
<dbReference type="EMBL" id="BMGG01000003">
    <property type="protein sequence ID" value="GGC62192.1"/>
    <property type="molecule type" value="Genomic_DNA"/>
</dbReference>
<gene>
    <name evidence="2" type="ORF">GCM10010994_20970</name>
</gene>
<proteinExistence type="predicted"/>